<organism evidence="5">
    <name type="scientific">Angiostrongylus costaricensis</name>
    <name type="common">Nematode worm</name>
    <dbReference type="NCBI Taxonomy" id="334426"/>
    <lineage>
        <taxon>Eukaryota</taxon>
        <taxon>Metazoa</taxon>
        <taxon>Ecdysozoa</taxon>
        <taxon>Nematoda</taxon>
        <taxon>Chromadorea</taxon>
        <taxon>Rhabditida</taxon>
        <taxon>Rhabditina</taxon>
        <taxon>Rhabditomorpha</taxon>
        <taxon>Strongyloidea</taxon>
        <taxon>Metastrongylidae</taxon>
        <taxon>Angiostrongylus</taxon>
    </lineage>
</organism>
<keyword evidence="4" id="KW-1185">Reference proteome</keyword>
<proteinExistence type="predicted"/>
<evidence type="ECO:0000256" key="2">
    <source>
        <dbReference type="SAM" id="MobiDB-lite"/>
    </source>
</evidence>
<feature type="compositionally biased region" description="Pro residues" evidence="2">
    <location>
        <begin position="274"/>
        <end position="283"/>
    </location>
</feature>
<dbReference type="AlphaFoldDB" id="A0A158PI16"/>
<evidence type="ECO:0000256" key="1">
    <source>
        <dbReference type="ARBA" id="ARBA00022737"/>
    </source>
</evidence>
<sequence length="367" mass="38092">MLDEFDKTCGKVGLRLNLTKTMFMKNGLVSYAPFMLSETNISECSNYVYLGREINMMHDLAPELSRKELAAWGAFKSIEDVVKRIKNTRLHSHLFDSTVLPVLTYASKTWSMRKEGEKSLTVIVRAFERTMLGVSRFTQERDGIRTRQSKISCQYKYNDCPAGPPGPPGEAGIPGLDGSPGQDGSAGIGGTILLSKDPIRCIQCPAGAPGPPGPDGDPGPPGIDGADGPPGPKGQDGNNGLIGDAGARGQRGNPGAPGPPGKPGLSGRRGIGAPGPPGPPGPQGPIGNPGNDGENGKDGRDGPQGPIGRPGRIGNPGEDGPVGPPGAVGEPGSDATYCPCPLRSPIFIESNSIKSIGVDTVKSYKLQ</sequence>
<keyword evidence="1" id="KW-0677">Repeat</keyword>
<dbReference type="Proteomes" id="UP000267027">
    <property type="component" value="Unassembled WGS sequence"/>
</dbReference>
<dbReference type="WBParaSite" id="ACOC_0000704601-mRNA-1">
    <property type="protein sequence ID" value="ACOC_0000704601-mRNA-1"/>
    <property type="gene ID" value="ACOC_0000704601"/>
</dbReference>
<feature type="compositionally biased region" description="Low complexity" evidence="2">
    <location>
        <begin position="303"/>
        <end position="332"/>
    </location>
</feature>
<evidence type="ECO:0000313" key="5">
    <source>
        <dbReference type="WBParaSite" id="ACOC_0000704601-mRNA-1"/>
    </source>
</evidence>
<evidence type="ECO:0000313" key="4">
    <source>
        <dbReference type="Proteomes" id="UP000267027"/>
    </source>
</evidence>
<dbReference type="PANTHER" id="PTHR24637">
    <property type="entry name" value="COLLAGEN"/>
    <property type="match status" value="1"/>
</dbReference>
<gene>
    <name evidence="3" type="ORF">ACOC_LOCUS7047</name>
</gene>
<accession>A0A158PI16</accession>
<feature type="compositionally biased region" description="Pro residues" evidence="2">
    <location>
        <begin position="208"/>
        <end position="221"/>
    </location>
</feature>
<feature type="region of interest" description="Disordered" evidence="2">
    <location>
        <begin position="203"/>
        <end position="337"/>
    </location>
</feature>
<dbReference type="OrthoDB" id="410404at2759"/>
<protein>
    <submittedName>
        <fullName evidence="5">Col_cuticle_N domain-containing protein</fullName>
    </submittedName>
</protein>
<reference evidence="3 4" key="2">
    <citation type="submission" date="2018-11" db="EMBL/GenBank/DDBJ databases">
        <authorList>
            <consortium name="Pathogen Informatics"/>
        </authorList>
    </citation>
    <scope>NUCLEOTIDE SEQUENCE [LARGE SCALE GENOMIC DNA]</scope>
    <source>
        <strain evidence="3 4">Costa Rica</strain>
    </source>
</reference>
<feature type="region of interest" description="Disordered" evidence="2">
    <location>
        <begin position="155"/>
        <end position="191"/>
    </location>
</feature>
<reference evidence="5" key="1">
    <citation type="submission" date="2016-04" db="UniProtKB">
        <authorList>
            <consortium name="WormBaseParasite"/>
        </authorList>
    </citation>
    <scope>IDENTIFICATION</scope>
</reference>
<dbReference type="EMBL" id="UYYA01004000">
    <property type="protein sequence ID" value="VDM58632.1"/>
    <property type="molecule type" value="Genomic_DNA"/>
</dbReference>
<dbReference type="STRING" id="334426.A0A158PI16"/>
<evidence type="ECO:0000313" key="3">
    <source>
        <dbReference type="EMBL" id="VDM58632.1"/>
    </source>
</evidence>
<dbReference type="PANTHER" id="PTHR24637:SF421">
    <property type="entry name" value="CUTICLE COLLAGEN DPY-2"/>
    <property type="match status" value="1"/>
</dbReference>
<name>A0A158PI16_ANGCS</name>
<feature type="compositionally biased region" description="Low complexity" evidence="2">
    <location>
        <begin position="245"/>
        <end position="254"/>
    </location>
</feature>